<dbReference type="PROSITE" id="PS00041">
    <property type="entry name" value="HTH_ARAC_FAMILY_1"/>
    <property type="match status" value="1"/>
</dbReference>
<dbReference type="GO" id="GO:0003700">
    <property type="term" value="F:DNA-binding transcription factor activity"/>
    <property type="evidence" value="ECO:0007669"/>
    <property type="project" value="InterPro"/>
</dbReference>
<dbReference type="EMBL" id="BHXQ01000001">
    <property type="protein sequence ID" value="GCC50090.1"/>
    <property type="molecule type" value="Genomic_DNA"/>
</dbReference>
<sequence length="271" mass="30634">MDYQTYLPSESLSDFVKCYWILDAPQEDNPDHQRIVADGCMEMIIHYGDQYKQFSDNGSSFLQPRSFVFGQLTRQLEIAATGVTGIFAVRFCPDGFIPFSTIPISAMENRAVALTELYGQEGEALEKAVVSAPTYQERITILESFLLNRLKNKNTIDVITASSVETLLSLKGQLTIDQLAIQQSTSRRQLERRFANTVGLSPKQLAKIIRLQHTLKNLEQKQFNNLASLAVENGYFDQAHFIKDFKEFTGMTPKQFYADSLKMSSLFIQGA</sequence>
<keyword evidence="1" id="KW-0805">Transcription regulation</keyword>
<dbReference type="Pfam" id="PF20240">
    <property type="entry name" value="DUF6597"/>
    <property type="match status" value="1"/>
</dbReference>
<evidence type="ECO:0000256" key="1">
    <source>
        <dbReference type="ARBA" id="ARBA00023015"/>
    </source>
</evidence>
<reference evidence="5 6" key="1">
    <citation type="submission" date="2018-11" db="EMBL/GenBank/DDBJ databases">
        <title>Chryseotalea sanarue gen. nov., sp., nov., a member of the family Cytophagaceae, isolated from a brackish lake in Hamamatsu Japan.</title>
        <authorList>
            <person name="Maejima Y."/>
            <person name="Iino T."/>
            <person name="Muraguchi Y."/>
            <person name="Fukuda K."/>
            <person name="Ohkuma M."/>
            <person name="Moriuchi R."/>
            <person name="Dohra H."/>
            <person name="Kimbara K."/>
            <person name="Shintani M."/>
        </authorList>
    </citation>
    <scope>NUCLEOTIDE SEQUENCE [LARGE SCALE GENOMIC DNA]</scope>
    <source>
        <strain evidence="5 6">Ys</strain>
    </source>
</reference>
<evidence type="ECO:0000313" key="5">
    <source>
        <dbReference type="EMBL" id="GCC50090.1"/>
    </source>
</evidence>
<keyword evidence="3" id="KW-0804">Transcription</keyword>
<dbReference type="GO" id="GO:0043565">
    <property type="term" value="F:sequence-specific DNA binding"/>
    <property type="evidence" value="ECO:0007669"/>
    <property type="project" value="InterPro"/>
</dbReference>
<dbReference type="PROSITE" id="PS01124">
    <property type="entry name" value="HTH_ARAC_FAMILY_2"/>
    <property type="match status" value="1"/>
</dbReference>
<protein>
    <submittedName>
        <fullName evidence="5">AraC family transcriptional regulator</fullName>
    </submittedName>
</protein>
<comment type="caution">
    <text evidence="5">The sequence shown here is derived from an EMBL/GenBank/DDBJ whole genome shotgun (WGS) entry which is preliminary data.</text>
</comment>
<proteinExistence type="predicted"/>
<accession>A0A401U5I1</accession>
<dbReference type="InterPro" id="IPR009057">
    <property type="entry name" value="Homeodomain-like_sf"/>
</dbReference>
<dbReference type="SUPFAM" id="SSF46689">
    <property type="entry name" value="Homeodomain-like"/>
    <property type="match status" value="1"/>
</dbReference>
<gene>
    <name evidence="5" type="ORF">SanaruYs_03050</name>
</gene>
<dbReference type="Proteomes" id="UP000288227">
    <property type="component" value="Unassembled WGS sequence"/>
</dbReference>
<dbReference type="InterPro" id="IPR018062">
    <property type="entry name" value="HTH_AraC-typ_CS"/>
</dbReference>
<dbReference type="InterPro" id="IPR018060">
    <property type="entry name" value="HTH_AraC"/>
</dbReference>
<dbReference type="PANTHER" id="PTHR46796">
    <property type="entry name" value="HTH-TYPE TRANSCRIPTIONAL ACTIVATOR RHAS-RELATED"/>
    <property type="match status" value="1"/>
</dbReference>
<dbReference type="PANTHER" id="PTHR46796:SF13">
    <property type="entry name" value="HTH-TYPE TRANSCRIPTIONAL ACTIVATOR RHAS"/>
    <property type="match status" value="1"/>
</dbReference>
<organism evidence="5 6">
    <name type="scientific">Chryseotalea sanaruensis</name>
    <dbReference type="NCBI Taxonomy" id="2482724"/>
    <lineage>
        <taxon>Bacteria</taxon>
        <taxon>Pseudomonadati</taxon>
        <taxon>Bacteroidota</taxon>
        <taxon>Cytophagia</taxon>
        <taxon>Cytophagales</taxon>
        <taxon>Chryseotaleaceae</taxon>
        <taxon>Chryseotalea</taxon>
    </lineage>
</organism>
<keyword evidence="2" id="KW-0238">DNA-binding</keyword>
<dbReference type="RefSeq" id="WP_127120745.1">
    <property type="nucleotide sequence ID" value="NZ_BHXQ01000001.1"/>
</dbReference>
<evidence type="ECO:0000256" key="3">
    <source>
        <dbReference type="ARBA" id="ARBA00023163"/>
    </source>
</evidence>
<dbReference type="Pfam" id="PF12833">
    <property type="entry name" value="HTH_18"/>
    <property type="match status" value="1"/>
</dbReference>
<evidence type="ECO:0000259" key="4">
    <source>
        <dbReference type="PROSITE" id="PS01124"/>
    </source>
</evidence>
<name>A0A401U5I1_9BACT</name>
<evidence type="ECO:0000313" key="6">
    <source>
        <dbReference type="Proteomes" id="UP000288227"/>
    </source>
</evidence>
<dbReference type="AlphaFoldDB" id="A0A401U5I1"/>
<dbReference type="Gene3D" id="1.10.10.60">
    <property type="entry name" value="Homeodomain-like"/>
    <property type="match status" value="1"/>
</dbReference>
<keyword evidence="6" id="KW-1185">Reference proteome</keyword>
<dbReference type="SMART" id="SM00342">
    <property type="entry name" value="HTH_ARAC"/>
    <property type="match status" value="1"/>
</dbReference>
<evidence type="ECO:0000256" key="2">
    <source>
        <dbReference type="ARBA" id="ARBA00023125"/>
    </source>
</evidence>
<dbReference type="InterPro" id="IPR046532">
    <property type="entry name" value="DUF6597"/>
</dbReference>
<dbReference type="OrthoDB" id="635259at2"/>
<dbReference type="InterPro" id="IPR050204">
    <property type="entry name" value="AraC_XylS_family_regulators"/>
</dbReference>
<feature type="domain" description="HTH araC/xylS-type" evidence="4">
    <location>
        <begin position="153"/>
        <end position="259"/>
    </location>
</feature>